<dbReference type="PANTHER" id="PTHR28106">
    <property type="entry name" value="MITOCHONDRIAL ATPASE COMPLEX SUBUNIT ATP10"/>
    <property type="match status" value="1"/>
</dbReference>
<gene>
    <name evidence="1" type="ORF">C2S53_008070</name>
</gene>
<proteinExistence type="predicted"/>
<protein>
    <submittedName>
        <fullName evidence="1">ATPase complex subunit</fullName>
    </submittedName>
</protein>
<sequence>MLRLRRIISAAPRNVNGGNLLKKEKKISPIIPMHHPSQRIFARFLDIHELATKTAIERSRARLKDEISRGYFQDMKDMEKHGGKVSKANKIIIPASSAIKFPTLEVNFPDGSCLKLPLTSDENDVNASASDNAKGYSLKLPLTSKANDTNASMSDTAKVSLLCLSFRASSSPMLDSWISPFLETFAHSSDVRLYEVSFIDSWLLSRWLIRKLLLKFMKKRTPGEKQDALHRQLGYAFGDHYYFRKELQIINLLTGYIFLVDKHGRIRWQGSGVAAEDELLSLLTCTSLLLEEN</sequence>
<dbReference type="Proteomes" id="UP001190926">
    <property type="component" value="Unassembled WGS sequence"/>
</dbReference>
<name>A0AAD4PAJ3_PERFH</name>
<dbReference type="GO" id="GO:0005743">
    <property type="term" value="C:mitochondrial inner membrane"/>
    <property type="evidence" value="ECO:0007669"/>
    <property type="project" value="TreeGrafter"/>
</dbReference>
<evidence type="ECO:0000313" key="2">
    <source>
        <dbReference type="Proteomes" id="UP001190926"/>
    </source>
</evidence>
<evidence type="ECO:0000313" key="1">
    <source>
        <dbReference type="EMBL" id="KAH6832030.1"/>
    </source>
</evidence>
<dbReference type="InterPro" id="IPR007849">
    <property type="entry name" value="ATP10"/>
</dbReference>
<dbReference type="GO" id="GO:0033615">
    <property type="term" value="P:mitochondrial proton-transporting ATP synthase complex assembly"/>
    <property type="evidence" value="ECO:0007669"/>
    <property type="project" value="TreeGrafter"/>
</dbReference>
<keyword evidence="2" id="KW-1185">Reference proteome</keyword>
<dbReference type="EMBL" id="SDAM02000079">
    <property type="protein sequence ID" value="KAH6832030.1"/>
    <property type="molecule type" value="Genomic_DNA"/>
</dbReference>
<accession>A0AAD4PAJ3</accession>
<organism evidence="1 2">
    <name type="scientific">Perilla frutescens var. hirtella</name>
    <name type="common">Perilla citriodora</name>
    <name type="synonym">Perilla setoyensis</name>
    <dbReference type="NCBI Taxonomy" id="608512"/>
    <lineage>
        <taxon>Eukaryota</taxon>
        <taxon>Viridiplantae</taxon>
        <taxon>Streptophyta</taxon>
        <taxon>Embryophyta</taxon>
        <taxon>Tracheophyta</taxon>
        <taxon>Spermatophyta</taxon>
        <taxon>Magnoliopsida</taxon>
        <taxon>eudicotyledons</taxon>
        <taxon>Gunneridae</taxon>
        <taxon>Pentapetalae</taxon>
        <taxon>asterids</taxon>
        <taxon>lamiids</taxon>
        <taxon>Lamiales</taxon>
        <taxon>Lamiaceae</taxon>
        <taxon>Nepetoideae</taxon>
        <taxon>Elsholtzieae</taxon>
        <taxon>Perilla</taxon>
    </lineage>
</organism>
<dbReference type="PANTHER" id="PTHR28106:SF1">
    <property type="entry name" value="MITOCHONDRIAL ATPASE COMPLEX SUBUNIT ATP10"/>
    <property type="match status" value="1"/>
</dbReference>
<dbReference type="AlphaFoldDB" id="A0AAD4PAJ3"/>
<reference evidence="1 2" key="1">
    <citation type="journal article" date="2021" name="Nat. Commun.">
        <title>Incipient diploidization of the medicinal plant Perilla within 10,000 years.</title>
        <authorList>
            <person name="Zhang Y."/>
            <person name="Shen Q."/>
            <person name="Leng L."/>
            <person name="Zhang D."/>
            <person name="Chen S."/>
            <person name="Shi Y."/>
            <person name="Ning Z."/>
            <person name="Chen S."/>
        </authorList>
    </citation>
    <scope>NUCLEOTIDE SEQUENCE [LARGE SCALE GENOMIC DNA]</scope>
    <source>
        <strain evidence="2">cv. PC099</strain>
    </source>
</reference>
<comment type="caution">
    <text evidence="1">The sequence shown here is derived from an EMBL/GenBank/DDBJ whole genome shotgun (WGS) entry which is preliminary data.</text>
</comment>
<dbReference type="Pfam" id="PF05176">
    <property type="entry name" value="ATP-synt_10"/>
    <property type="match status" value="1"/>
</dbReference>